<evidence type="ECO:0000313" key="3">
    <source>
        <dbReference type="EMBL" id="MEE4596694.1"/>
    </source>
</evidence>
<feature type="compositionally biased region" description="Low complexity" evidence="1">
    <location>
        <begin position="31"/>
        <end position="50"/>
    </location>
</feature>
<protein>
    <recommendedName>
        <fullName evidence="5">Tat pathway signal sequence domain protein</fullName>
    </recommendedName>
</protein>
<feature type="chain" id="PRO_5047338498" description="Tat pathway signal sequence domain protein" evidence="2">
    <location>
        <begin position="36"/>
        <end position="218"/>
    </location>
</feature>
<accession>A0ABU7Q7T8</accession>
<name>A0ABU7Q7T8_9ACTN</name>
<organism evidence="3 4">
    <name type="scientific">Streptomyces asiaticus subsp. ignotus</name>
    <dbReference type="NCBI Taxonomy" id="3098222"/>
    <lineage>
        <taxon>Bacteria</taxon>
        <taxon>Bacillati</taxon>
        <taxon>Actinomycetota</taxon>
        <taxon>Actinomycetes</taxon>
        <taxon>Kitasatosporales</taxon>
        <taxon>Streptomycetaceae</taxon>
        <taxon>Streptomyces</taxon>
        <taxon>Streptomyces violaceusniger group</taxon>
    </lineage>
</organism>
<dbReference type="RefSeq" id="WP_330813474.1">
    <property type="nucleotide sequence ID" value="NZ_JAZBJO010000027.1"/>
</dbReference>
<proteinExistence type="predicted"/>
<feature type="signal peptide" evidence="2">
    <location>
        <begin position="1"/>
        <end position="35"/>
    </location>
</feature>
<comment type="caution">
    <text evidence="3">The sequence shown here is derived from an EMBL/GenBank/DDBJ whole genome shotgun (WGS) entry which is preliminary data.</text>
</comment>
<feature type="compositionally biased region" description="Low complexity" evidence="1">
    <location>
        <begin position="201"/>
        <end position="218"/>
    </location>
</feature>
<evidence type="ECO:0008006" key="5">
    <source>
        <dbReference type="Google" id="ProtNLM"/>
    </source>
</evidence>
<evidence type="ECO:0000256" key="1">
    <source>
        <dbReference type="SAM" id="MobiDB-lite"/>
    </source>
</evidence>
<dbReference type="Proteomes" id="UP001354709">
    <property type="component" value="Unassembled WGS sequence"/>
</dbReference>
<dbReference type="PROSITE" id="PS51318">
    <property type="entry name" value="TAT"/>
    <property type="match status" value="1"/>
</dbReference>
<keyword evidence="2" id="KW-0732">Signal</keyword>
<reference evidence="3 4" key="1">
    <citation type="submission" date="2023-11" db="EMBL/GenBank/DDBJ databases">
        <title>30 novel species of actinomycetes from the DSMZ collection.</title>
        <authorList>
            <person name="Nouioui I."/>
        </authorList>
    </citation>
    <scope>NUCLEOTIDE SEQUENCE [LARGE SCALE GENOMIC DNA]</scope>
    <source>
        <strain evidence="3 4">DSM 41524</strain>
    </source>
</reference>
<evidence type="ECO:0000256" key="2">
    <source>
        <dbReference type="SAM" id="SignalP"/>
    </source>
</evidence>
<sequence>MSRTLPRSTAAKRRGVVLAVAAGALALGAAAPASASASPSSSASAAAAKAKTSHGPTLCVIRADDDSATPTTPTTPGKVVDHAKTVRLTEAGKVTGKKAIAASKDRHGRDDTCVVIPAFPTHPGKTCEVVVIKRGSGKADSVPTLPAKPGKHTTPTTPAKPGKPVPTKPGKPVPTKPGKPGKPGKTCLIVLPKDGHRATKSSADARTAAVEATRATRS</sequence>
<evidence type="ECO:0000313" key="4">
    <source>
        <dbReference type="Proteomes" id="UP001354709"/>
    </source>
</evidence>
<feature type="region of interest" description="Disordered" evidence="1">
    <location>
        <begin position="31"/>
        <end position="52"/>
    </location>
</feature>
<dbReference type="EMBL" id="JAZBJO010000027">
    <property type="protein sequence ID" value="MEE4596694.1"/>
    <property type="molecule type" value="Genomic_DNA"/>
</dbReference>
<dbReference type="InterPro" id="IPR006311">
    <property type="entry name" value="TAT_signal"/>
</dbReference>
<gene>
    <name evidence="3" type="ORF">V2J94_33220</name>
</gene>
<feature type="region of interest" description="Disordered" evidence="1">
    <location>
        <begin position="136"/>
        <end position="218"/>
    </location>
</feature>
<feature type="compositionally biased region" description="Pro residues" evidence="1">
    <location>
        <begin position="161"/>
        <end position="177"/>
    </location>
</feature>
<keyword evidence="4" id="KW-1185">Reference proteome</keyword>